<dbReference type="InterPro" id="IPR025072">
    <property type="entry name" value="Fur_reg_FbpA"/>
</dbReference>
<proteinExistence type="predicted"/>
<gene>
    <name evidence="1" type="ORF">J2S10_003725</name>
</gene>
<accession>A0ABT9XYW6</accession>
<organism evidence="1 2">
    <name type="scientific">Neobacillus ginsengisoli</name>
    <dbReference type="NCBI Taxonomy" id="904295"/>
    <lineage>
        <taxon>Bacteria</taxon>
        <taxon>Bacillati</taxon>
        <taxon>Bacillota</taxon>
        <taxon>Bacilli</taxon>
        <taxon>Bacillales</taxon>
        <taxon>Bacillaceae</taxon>
        <taxon>Neobacillus</taxon>
    </lineage>
</organism>
<dbReference type="Proteomes" id="UP001224122">
    <property type="component" value="Unassembled WGS sequence"/>
</dbReference>
<sequence>MPNQLRRGMESLKQFYINKLVASGIYHTSDKELHSFTLSELKSIVKKECTPKK</sequence>
<dbReference type="RefSeq" id="WP_307410487.1">
    <property type="nucleotide sequence ID" value="NZ_JAUSTW010000006.1"/>
</dbReference>
<evidence type="ECO:0008006" key="3">
    <source>
        <dbReference type="Google" id="ProtNLM"/>
    </source>
</evidence>
<reference evidence="1 2" key="1">
    <citation type="submission" date="2023-07" db="EMBL/GenBank/DDBJ databases">
        <title>Genomic Encyclopedia of Type Strains, Phase IV (KMG-IV): sequencing the most valuable type-strain genomes for metagenomic binning, comparative biology and taxonomic classification.</title>
        <authorList>
            <person name="Goeker M."/>
        </authorList>
    </citation>
    <scope>NUCLEOTIDE SEQUENCE [LARGE SCALE GENOMIC DNA]</scope>
    <source>
        <strain evidence="1 2">DSM 27594</strain>
    </source>
</reference>
<name>A0ABT9XYW6_9BACI</name>
<comment type="caution">
    <text evidence="1">The sequence shown here is derived from an EMBL/GenBank/DDBJ whole genome shotgun (WGS) entry which is preliminary data.</text>
</comment>
<keyword evidence="2" id="KW-1185">Reference proteome</keyword>
<evidence type="ECO:0000313" key="1">
    <source>
        <dbReference type="EMBL" id="MDQ0200536.1"/>
    </source>
</evidence>
<protein>
    <recommendedName>
        <fullName evidence="3">Fur-regulated basic protein FbpA</fullName>
    </recommendedName>
</protein>
<evidence type="ECO:0000313" key="2">
    <source>
        <dbReference type="Proteomes" id="UP001224122"/>
    </source>
</evidence>
<dbReference type="Pfam" id="PF13076">
    <property type="entry name" value="Fur_reg_FbpA"/>
    <property type="match status" value="1"/>
</dbReference>
<dbReference type="EMBL" id="JAUSTW010000006">
    <property type="protein sequence ID" value="MDQ0200536.1"/>
    <property type="molecule type" value="Genomic_DNA"/>
</dbReference>